<evidence type="ECO:0000256" key="7">
    <source>
        <dbReference type="RuleBase" id="RU000461"/>
    </source>
</evidence>
<evidence type="ECO:0000256" key="5">
    <source>
        <dbReference type="ARBA" id="ARBA00023004"/>
    </source>
</evidence>
<keyword evidence="8" id="KW-0472">Membrane</keyword>
<dbReference type="OrthoDB" id="4173034at2759"/>
<dbReference type="InterPro" id="IPR050121">
    <property type="entry name" value="Cytochrome_P450_monoxygenase"/>
</dbReference>
<dbReference type="PANTHER" id="PTHR24305">
    <property type="entry name" value="CYTOCHROME P450"/>
    <property type="match status" value="1"/>
</dbReference>
<dbReference type="InterPro" id="IPR001128">
    <property type="entry name" value="Cyt_P450"/>
</dbReference>
<dbReference type="SUPFAM" id="SSF48264">
    <property type="entry name" value="Cytochrome P450"/>
    <property type="match status" value="1"/>
</dbReference>
<dbReference type="EMBL" id="DS989823">
    <property type="protein sequence ID" value="EFQ99570.1"/>
    <property type="molecule type" value="Genomic_DNA"/>
</dbReference>
<dbReference type="InterPro" id="IPR017972">
    <property type="entry name" value="Cyt_P450_CS"/>
</dbReference>
<dbReference type="HOGENOM" id="CLU_001570_14_2_1"/>
<protein>
    <recommendedName>
        <fullName evidence="11">Cytochrome P450</fullName>
    </recommendedName>
</protein>
<dbReference type="GeneID" id="10030358"/>
<evidence type="ECO:0000256" key="3">
    <source>
        <dbReference type="ARBA" id="ARBA00022723"/>
    </source>
</evidence>
<keyword evidence="4 7" id="KW-0560">Oxidoreductase</keyword>
<keyword evidence="5 6" id="KW-0408">Iron</keyword>
<dbReference type="Proteomes" id="UP000002669">
    <property type="component" value="Unassembled WGS sequence"/>
</dbReference>
<sequence length="544" mass="62099">MEFYTEWPQLGAILILSFLVSIFLIYRVFLSPLSKVPAAHPLAPITGAWIKWHRWRGTSYEAIAAAFERCGPYIRLGPSEIATNCKEGFDSAYGVGKRNFDKASVYDYFVHFGTPAVFTSKMANQHSLIRGRMASVYTKTHVQSCPHTRAILKTVLLERLIPLFDQASQTVSGAVDVLPLSYAYAFDFLSAFVFGLPEGDRLLEDLENREEKLSLYYTVFMSNAPILLGEFKWITRVLITFGVHLLPKDLSQLRQRSEDWTSQKVKRVEQRIQAHYAQGEPWELGNLPILYSALRSSVAREAGVEETFTPKGKQLLELTSECLDQKNAHFYVLAMVLTYLLYQLSRHPTHQDELHRELCSLPSPFYLDTNEKWSQHGLPSAGDLQRLPFLNAIIQEGLRLRNTPPGMDSRVTPQQRLSDFGPYKNLPPGIRVGAYVHLIHRSNEYFHDPLAWDPYRWLTKNGQGQSMGAKRQVLLAFSGGSRTCIGQHLALELIRNAIAAVYTNYRTTVYDEREYPGDKGFLSGDLKKEKLWIRFQRIVPRSDE</sequence>
<dbReference type="GO" id="GO:0016705">
    <property type="term" value="F:oxidoreductase activity, acting on paired donors, with incorporation or reduction of molecular oxygen"/>
    <property type="evidence" value="ECO:0007669"/>
    <property type="project" value="InterPro"/>
</dbReference>
<keyword evidence="7" id="KW-0503">Monooxygenase</keyword>
<evidence type="ECO:0000256" key="4">
    <source>
        <dbReference type="ARBA" id="ARBA00023002"/>
    </source>
</evidence>
<dbReference type="Gene3D" id="1.10.630.10">
    <property type="entry name" value="Cytochrome P450"/>
    <property type="match status" value="1"/>
</dbReference>
<dbReference type="GO" id="GO:0004497">
    <property type="term" value="F:monooxygenase activity"/>
    <property type="evidence" value="ECO:0007669"/>
    <property type="project" value="UniProtKB-KW"/>
</dbReference>
<accession>E4UNA9</accession>
<gene>
    <name evidence="9" type="ORF">MGYG_02582</name>
</gene>
<evidence type="ECO:0000313" key="10">
    <source>
        <dbReference type="Proteomes" id="UP000002669"/>
    </source>
</evidence>
<name>E4UNA9_ARTGP</name>
<dbReference type="AlphaFoldDB" id="E4UNA9"/>
<dbReference type="Pfam" id="PF00067">
    <property type="entry name" value="p450"/>
    <property type="match status" value="1"/>
</dbReference>
<dbReference type="eggNOG" id="KOG0158">
    <property type="taxonomic scope" value="Eukaryota"/>
</dbReference>
<organism evidence="10">
    <name type="scientific">Arthroderma gypseum (strain ATCC MYA-4604 / CBS 118893)</name>
    <name type="common">Microsporum gypseum</name>
    <dbReference type="NCBI Taxonomy" id="535722"/>
    <lineage>
        <taxon>Eukaryota</taxon>
        <taxon>Fungi</taxon>
        <taxon>Dikarya</taxon>
        <taxon>Ascomycota</taxon>
        <taxon>Pezizomycotina</taxon>
        <taxon>Eurotiomycetes</taxon>
        <taxon>Eurotiomycetidae</taxon>
        <taxon>Onygenales</taxon>
        <taxon>Arthrodermataceae</taxon>
        <taxon>Nannizzia</taxon>
    </lineage>
</organism>
<comment type="cofactor">
    <cofactor evidence="1 6">
        <name>heme</name>
        <dbReference type="ChEBI" id="CHEBI:30413"/>
    </cofactor>
</comment>
<feature type="binding site" description="axial binding residue" evidence="6">
    <location>
        <position position="484"/>
    </location>
    <ligand>
        <name>heme</name>
        <dbReference type="ChEBI" id="CHEBI:30413"/>
    </ligand>
    <ligandPart>
        <name>Fe</name>
        <dbReference type="ChEBI" id="CHEBI:18248"/>
    </ligandPart>
</feature>
<reference evidence="10" key="1">
    <citation type="journal article" date="2012" name="MBio">
        <title>Comparative genome analysis of Trichophyton rubrum and related dermatophytes reveals candidate genes involved in infection.</title>
        <authorList>
            <person name="Martinez D.A."/>
            <person name="Oliver B.G."/>
            <person name="Graeser Y."/>
            <person name="Goldberg J.M."/>
            <person name="Li W."/>
            <person name="Martinez-Rossi N.M."/>
            <person name="Monod M."/>
            <person name="Shelest E."/>
            <person name="Barton R.C."/>
            <person name="Birch E."/>
            <person name="Brakhage A.A."/>
            <person name="Chen Z."/>
            <person name="Gurr S.J."/>
            <person name="Heiman D."/>
            <person name="Heitman J."/>
            <person name="Kosti I."/>
            <person name="Rossi A."/>
            <person name="Saif S."/>
            <person name="Samalova M."/>
            <person name="Saunders C.W."/>
            <person name="Shea T."/>
            <person name="Summerbell R.C."/>
            <person name="Xu J."/>
            <person name="Young S."/>
            <person name="Zeng Q."/>
            <person name="Birren B.W."/>
            <person name="Cuomo C.A."/>
            <person name="White T.C."/>
        </authorList>
    </citation>
    <scope>NUCLEOTIDE SEQUENCE [LARGE SCALE GENOMIC DNA]</scope>
    <source>
        <strain evidence="10">ATCC MYA-4604 / CBS 118893</strain>
    </source>
</reference>
<dbReference type="GO" id="GO:0005506">
    <property type="term" value="F:iron ion binding"/>
    <property type="evidence" value="ECO:0007669"/>
    <property type="project" value="InterPro"/>
</dbReference>
<dbReference type="GO" id="GO:0020037">
    <property type="term" value="F:heme binding"/>
    <property type="evidence" value="ECO:0007669"/>
    <property type="project" value="InterPro"/>
</dbReference>
<feature type="transmembrane region" description="Helical" evidence="8">
    <location>
        <begin position="12"/>
        <end position="30"/>
    </location>
</feature>
<evidence type="ECO:0000256" key="8">
    <source>
        <dbReference type="SAM" id="Phobius"/>
    </source>
</evidence>
<keyword evidence="8" id="KW-0812">Transmembrane</keyword>
<dbReference type="PRINTS" id="PR00463">
    <property type="entry name" value="EP450I"/>
</dbReference>
<dbReference type="InterPro" id="IPR002401">
    <property type="entry name" value="Cyt_P450_E_grp-I"/>
</dbReference>
<evidence type="ECO:0000256" key="6">
    <source>
        <dbReference type="PIRSR" id="PIRSR602401-1"/>
    </source>
</evidence>
<dbReference type="STRING" id="535722.E4UNA9"/>
<evidence type="ECO:0000256" key="2">
    <source>
        <dbReference type="ARBA" id="ARBA00010617"/>
    </source>
</evidence>
<comment type="similarity">
    <text evidence="2 7">Belongs to the cytochrome P450 family.</text>
</comment>
<dbReference type="VEuPathDB" id="FungiDB:MGYG_02582"/>
<dbReference type="PROSITE" id="PS00086">
    <property type="entry name" value="CYTOCHROME_P450"/>
    <property type="match status" value="1"/>
</dbReference>
<proteinExistence type="inferred from homology"/>
<evidence type="ECO:0000313" key="9">
    <source>
        <dbReference type="EMBL" id="EFQ99570.1"/>
    </source>
</evidence>
<keyword evidence="6 7" id="KW-0349">Heme</keyword>
<evidence type="ECO:0000256" key="1">
    <source>
        <dbReference type="ARBA" id="ARBA00001971"/>
    </source>
</evidence>
<dbReference type="RefSeq" id="XP_003175053.1">
    <property type="nucleotide sequence ID" value="XM_003175005.1"/>
</dbReference>
<keyword evidence="10" id="KW-1185">Reference proteome</keyword>
<evidence type="ECO:0008006" key="11">
    <source>
        <dbReference type="Google" id="ProtNLM"/>
    </source>
</evidence>
<dbReference type="InterPro" id="IPR036396">
    <property type="entry name" value="Cyt_P450_sf"/>
</dbReference>
<keyword evidence="3 6" id="KW-0479">Metal-binding</keyword>
<dbReference type="OMA" id="CLHRNEE"/>
<dbReference type="PANTHER" id="PTHR24305:SF166">
    <property type="entry name" value="CYTOCHROME P450 12A4, MITOCHONDRIAL-RELATED"/>
    <property type="match status" value="1"/>
</dbReference>
<dbReference type="InParanoid" id="E4UNA9"/>
<keyword evidence="8" id="KW-1133">Transmembrane helix</keyword>